<dbReference type="AlphaFoldDB" id="A0A6J4M5N9"/>
<dbReference type="EMBL" id="CADCUC010000464">
    <property type="protein sequence ID" value="CAA9348802.1"/>
    <property type="molecule type" value="Genomic_DNA"/>
</dbReference>
<accession>A0A6J4M5N9</accession>
<protein>
    <submittedName>
        <fullName evidence="1">Uncharacterized protein</fullName>
    </submittedName>
</protein>
<reference evidence="1" key="1">
    <citation type="submission" date="2020-02" db="EMBL/GenBank/DDBJ databases">
        <authorList>
            <person name="Meier V. D."/>
        </authorList>
    </citation>
    <scope>NUCLEOTIDE SEQUENCE</scope>
    <source>
        <strain evidence="1">AVDCRST_MAG90</strain>
    </source>
</reference>
<name>A0A6J4M5N9_9HYPH</name>
<organism evidence="1">
    <name type="scientific">uncultured Microvirga sp</name>
    <dbReference type="NCBI Taxonomy" id="412392"/>
    <lineage>
        <taxon>Bacteria</taxon>
        <taxon>Pseudomonadati</taxon>
        <taxon>Pseudomonadota</taxon>
        <taxon>Alphaproteobacteria</taxon>
        <taxon>Hyphomicrobiales</taxon>
        <taxon>Methylobacteriaceae</taxon>
        <taxon>Microvirga</taxon>
        <taxon>environmental samples</taxon>
    </lineage>
</organism>
<evidence type="ECO:0000313" key="1">
    <source>
        <dbReference type="EMBL" id="CAA9348802.1"/>
    </source>
</evidence>
<sequence length="79" mass="8707">MGPSNIPGRGELRTTLDLTRRYASPPRIIATPHPGDGDMIAVAVTAVTTDSFDVWAWRLNGGPWRADLKLHWIEVGEPE</sequence>
<gene>
    <name evidence="1" type="ORF">AVDCRST_MAG90-2317</name>
</gene>
<proteinExistence type="predicted"/>